<accession>A0A1B8HN28</accession>
<gene>
    <name evidence="2" type="ORF">AYY17_14550</name>
</gene>
<feature type="transmembrane region" description="Helical" evidence="1">
    <location>
        <begin position="180"/>
        <end position="202"/>
    </location>
</feature>
<evidence type="ECO:0000313" key="3">
    <source>
        <dbReference type="Proteomes" id="UP000092247"/>
    </source>
</evidence>
<evidence type="ECO:0000313" key="2">
    <source>
        <dbReference type="EMBL" id="OBU10744.1"/>
    </source>
</evidence>
<sequence length="210" mass="24277">MVSSQDVFNKIMSIDALIDLESIIPSLSELQLNLSTSVQQFRDCLELEDPYFEHSEDFCRLLCLYLDTIILKYTDSQQLSWAPYLLENYFYGFDREPFDMVQQLTFFSTVKRNAIFLPAYQMALRLAKFPAYSVNLKSVLPLFEPGLPKPPVIKMVPPPPPEAAEEIAYPEPVAYRTVNLPLIFTAEILCLICILIFVWLYIRDTLDMLI</sequence>
<evidence type="ECO:0000256" key="1">
    <source>
        <dbReference type="SAM" id="Phobius"/>
    </source>
</evidence>
<keyword evidence="1" id="KW-0472">Membrane</keyword>
<reference evidence="2 3" key="1">
    <citation type="submission" date="2016-06" db="EMBL/GenBank/DDBJ databases">
        <authorList>
            <person name="Kjaerup R.B."/>
            <person name="Dalgaard T.S."/>
            <person name="Juul-Madsen H.R."/>
        </authorList>
    </citation>
    <scope>NUCLEOTIDE SEQUENCE [LARGE SCALE GENOMIC DNA]</scope>
    <source>
        <strain evidence="2 3">GCSL-Mp3</strain>
    </source>
</reference>
<comment type="caution">
    <text evidence="2">The sequence shown here is derived from an EMBL/GenBank/DDBJ whole genome shotgun (WGS) entry which is preliminary data.</text>
</comment>
<keyword evidence="1" id="KW-0812">Transmembrane</keyword>
<dbReference type="RefSeq" id="WP_067421432.1">
    <property type="nucleotide sequence ID" value="NZ_LZEX01000002.1"/>
</dbReference>
<dbReference type="AlphaFoldDB" id="A0A1B8HN28"/>
<dbReference type="Proteomes" id="UP000092247">
    <property type="component" value="Unassembled WGS sequence"/>
</dbReference>
<proteinExistence type="predicted"/>
<evidence type="ECO:0008006" key="4">
    <source>
        <dbReference type="Google" id="ProtNLM"/>
    </source>
</evidence>
<dbReference type="STRING" id="368603.AYY16_18395"/>
<keyword evidence="1" id="KW-1133">Transmembrane helix</keyword>
<protein>
    <recommendedName>
        <fullName evidence="4">Type IV / VI secretion system DotU domain-containing protein</fullName>
    </recommendedName>
</protein>
<name>A0A1B8HN28_9GAMM</name>
<dbReference type="EMBL" id="LZEX01000002">
    <property type="protein sequence ID" value="OBU10744.1"/>
    <property type="molecule type" value="Genomic_DNA"/>
</dbReference>
<organism evidence="2 3">
    <name type="scientific">Morganella psychrotolerans</name>
    <dbReference type="NCBI Taxonomy" id="368603"/>
    <lineage>
        <taxon>Bacteria</taxon>
        <taxon>Pseudomonadati</taxon>
        <taxon>Pseudomonadota</taxon>
        <taxon>Gammaproteobacteria</taxon>
        <taxon>Enterobacterales</taxon>
        <taxon>Morganellaceae</taxon>
        <taxon>Morganella</taxon>
    </lineage>
</organism>